<dbReference type="InterPro" id="IPR013955">
    <property type="entry name" value="Rep_factor-A_C"/>
</dbReference>
<feature type="compositionally biased region" description="Acidic residues" evidence="2">
    <location>
        <begin position="393"/>
        <end position="430"/>
    </location>
</feature>
<evidence type="ECO:0008006" key="7">
    <source>
        <dbReference type="Google" id="ProtNLM"/>
    </source>
</evidence>
<dbReference type="Proteomes" id="UP000030653">
    <property type="component" value="Unassembled WGS sequence"/>
</dbReference>
<dbReference type="InterPro" id="IPR031657">
    <property type="entry name" value="REPA_OB_2"/>
</dbReference>
<dbReference type="SUPFAM" id="SSF50249">
    <property type="entry name" value="Nucleic acid-binding proteins"/>
    <property type="match status" value="2"/>
</dbReference>
<proteinExistence type="predicted"/>
<name>M5FPI2_DACPD</name>
<dbReference type="GeneID" id="63689127"/>
<protein>
    <recommendedName>
        <fullName evidence="7">Replication protein A OB domain-containing protein</fullName>
    </recommendedName>
</protein>
<organism evidence="5 6">
    <name type="scientific">Dacryopinax primogenitus (strain DJM 731)</name>
    <name type="common">Brown rot fungus</name>
    <dbReference type="NCBI Taxonomy" id="1858805"/>
    <lineage>
        <taxon>Eukaryota</taxon>
        <taxon>Fungi</taxon>
        <taxon>Dikarya</taxon>
        <taxon>Basidiomycota</taxon>
        <taxon>Agaricomycotina</taxon>
        <taxon>Dacrymycetes</taxon>
        <taxon>Dacrymycetales</taxon>
        <taxon>Dacrymycetaceae</taxon>
        <taxon>Dacryopinax</taxon>
    </lineage>
</organism>
<evidence type="ECO:0000259" key="4">
    <source>
        <dbReference type="Pfam" id="PF16900"/>
    </source>
</evidence>
<dbReference type="EMBL" id="JH795878">
    <property type="protein sequence ID" value="EJT97093.1"/>
    <property type="molecule type" value="Genomic_DNA"/>
</dbReference>
<evidence type="ECO:0000256" key="1">
    <source>
        <dbReference type="ARBA" id="ARBA00023125"/>
    </source>
</evidence>
<evidence type="ECO:0000313" key="5">
    <source>
        <dbReference type="EMBL" id="EJT97093.1"/>
    </source>
</evidence>
<keyword evidence="6" id="KW-1185">Reference proteome</keyword>
<keyword evidence="1" id="KW-0238">DNA-binding</keyword>
<dbReference type="InterPro" id="IPR012340">
    <property type="entry name" value="NA-bd_OB-fold"/>
</dbReference>
<dbReference type="GO" id="GO:0003677">
    <property type="term" value="F:DNA binding"/>
    <property type="evidence" value="ECO:0007669"/>
    <property type="project" value="UniProtKB-KW"/>
</dbReference>
<dbReference type="AlphaFoldDB" id="M5FPI2"/>
<feature type="domain" description="Replication factor A C-terminal" evidence="3">
    <location>
        <begin position="255"/>
        <end position="374"/>
    </location>
</feature>
<evidence type="ECO:0000313" key="6">
    <source>
        <dbReference type="Proteomes" id="UP000030653"/>
    </source>
</evidence>
<evidence type="ECO:0000256" key="2">
    <source>
        <dbReference type="SAM" id="MobiDB-lite"/>
    </source>
</evidence>
<reference evidence="5 6" key="1">
    <citation type="journal article" date="2012" name="Science">
        <title>The Paleozoic origin of enzymatic lignin decomposition reconstructed from 31 fungal genomes.</title>
        <authorList>
            <person name="Floudas D."/>
            <person name="Binder M."/>
            <person name="Riley R."/>
            <person name="Barry K."/>
            <person name="Blanchette R.A."/>
            <person name="Henrissat B."/>
            <person name="Martinez A.T."/>
            <person name="Otillar R."/>
            <person name="Spatafora J.W."/>
            <person name="Yadav J.S."/>
            <person name="Aerts A."/>
            <person name="Benoit I."/>
            <person name="Boyd A."/>
            <person name="Carlson A."/>
            <person name="Copeland A."/>
            <person name="Coutinho P.M."/>
            <person name="de Vries R.P."/>
            <person name="Ferreira P."/>
            <person name="Findley K."/>
            <person name="Foster B."/>
            <person name="Gaskell J."/>
            <person name="Glotzer D."/>
            <person name="Gorecki P."/>
            <person name="Heitman J."/>
            <person name="Hesse C."/>
            <person name="Hori C."/>
            <person name="Igarashi K."/>
            <person name="Jurgens J.A."/>
            <person name="Kallen N."/>
            <person name="Kersten P."/>
            <person name="Kohler A."/>
            <person name="Kuees U."/>
            <person name="Kumar T.K.A."/>
            <person name="Kuo A."/>
            <person name="LaButti K."/>
            <person name="Larrondo L.F."/>
            <person name="Lindquist E."/>
            <person name="Ling A."/>
            <person name="Lombard V."/>
            <person name="Lucas S."/>
            <person name="Lundell T."/>
            <person name="Martin R."/>
            <person name="McLaughlin D.J."/>
            <person name="Morgenstern I."/>
            <person name="Morin E."/>
            <person name="Murat C."/>
            <person name="Nagy L.G."/>
            <person name="Nolan M."/>
            <person name="Ohm R.A."/>
            <person name="Patyshakuliyeva A."/>
            <person name="Rokas A."/>
            <person name="Ruiz-Duenas F.J."/>
            <person name="Sabat G."/>
            <person name="Salamov A."/>
            <person name="Samejima M."/>
            <person name="Schmutz J."/>
            <person name="Slot J.C."/>
            <person name="St John F."/>
            <person name="Stenlid J."/>
            <person name="Sun H."/>
            <person name="Sun S."/>
            <person name="Syed K."/>
            <person name="Tsang A."/>
            <person name="Wiebenga A."/>
            <person name="Young D."/>
            <person name="Pisabarro A."/>
            <person name="Eastwood D.C."/>
            <person name="Martin F."/>
            <person name="Cullen D."/>
            <person name="Grigoriev I.V."/>
            <person name="Hibbett D.S."/>
        </authorList>
    </citation>
    <scope>NUCLEOTIDE SEQUENCE [LARGE SCALE GENOMIC DNA]</scope>
    <source>
        <strain evidence="5 6">DJM-731 SS1</strain>
    </source>
</reference>
<feature type="domain" description="Replication protein A OB" evidence="4">
    <location>
        <begin position="127"/>
        <end position="186"/>
    </location>
</feature>
<sequence length="430" mass="48193">MKVLTFEEEVIDGLLKNAAVGVVMRLESVRLQETQAKYLRNGLLPIEAVVDHNSRIEFPLQDHGIPSLSLELTKISLLRAMKVGTEVNVIGVVLHVGEVEAMSEKKRVAGKSGDGESESEEEDPKGERVRREVQLVDDSAHVVRVALWKGRATSMAVKRDSILLLKKVVIAAHGGISLNVYEKTKVDKDPKVAEGTSLKNCCNNLASNPQTFRHISSGYSAGSGLFTDIEPRSNVLTIPEVQKSNLGTGSRVDTFNVEGRIQVVDRNAVYEACRNTRCNKSIEKSPRDIEGHEDTSDDNRRFCYHLKLTIGQDRRRTIDVSVFTPLADKMLEEDATEVVKKRDHMPGQYDEVLGALLKTKWRFTIQARTQLWKNKWSGEWSRKLTYVVTGEEQLGEEEGEDEDEESREDVEGENGEDEVPEVFEEEGDSD</sequence>
<dbReference type="OrthoDB" id="1751331at2759"/>
<dbReference type="Pfam" id="PF08646">
    <property type="entry name" value="Rep_fac-A_C"/>
    <property type="match status" value="1"/>
</dbReference>
<accession>M5FPI2</accession>
<evidence type="ECO:0000259" key="3">
    <source>
        <dbReference type="Pfam" id="PF08646"/>
    </source>
</evidence>
<dbReference type="HOGENOM" id="CLU_637820_0_0_1"/>
<dbReference type="STRING" id="1858805.M5FPI2"/>
<gene>
    <name evidence="5" type="ORF">DACRYDRAFT_25222</name>
</gene>
<feature type="region of interest" description="Disordered" evidence="2">
    <location>
        <begin position="390"/>
        <end position="430"/>
    </location>
</feature>
<dbReference type="Gene3D" id="2.40.50.140">
    <property type="entry name" value="Nucleic acid-binding proteins"/>
    <property type="match status" value="2"/>
</dbReference>
<dbReference type="Pfam" id="PF16900">
    <property type="entry name" value="REPA_OB_2"/>
    <property type="match status" value="1"/>
</dbReference>
<dbReference type="RefSeq" id="XP_040623991.1">
    <property type="nucleotide sequence ID" value="XM_040774065.1"/>
</dbReference>
<feature type="compositionally biased region" description="Acidic residues" evidence="2">
    <location>
        <begin position="115"/>
        <end position="124"/>
    </location>
</feature>
<feature type="region of interest" description="Disordered" evidence="2">
    <location>
        <begin position="105"/>
        <end position="130"/>
    </location>
</feature>